<evidence type="ECO:0000313" key="3">
    <source>
        <dbReference type="Proteomes" id="UP000596742"/>
    </source>
</evidence>
<evidence type="ECO:0000256" key="1">
    <source>
        <dbReference type="SAM" id="MobiDB-lite"/>
    </source>
</evidence>
<reference evidence="2" key="1">
    <citation type="submission" date="2018-11" db="EMBL/GenBank/DDBJ databases">
        <authorList>
            <person name="Alioto T."/>
            <person name="Alioto T."/>
        </authorList>
    </citation>
    <scope>NUCLEOTIDE SEQUENCE</scope>
</reference>
<keyword evidence="3" id="KW-1185">Reference proteome</keyword>
<protein>
    <submittedName>
        <fullName evidence="2">Uncharacterized protein</fullName>
    </submittedName>
</protein>
<dbReference type="OrthoDB" id="6145496at2759"/>
<comment type="caution">
    <text evidence="2">The sequence shown here is derived from an EMBL/GenBank/DDBJ whole genome shotgun (WGS) entry which is preliminary data.</text>
</comment>
<dbReference type="EMBL" id="UYJE01006488">
    <property type="protein sequence ID" value="VDI46356.1"/>
    <property type="molecule type" value="Genomic_DNA"/>
</dbReference>
<accession>A0A8B6F8G6</accession>
<organism evidence="2 3">
    <name type="scientific">Mytilus galloprovincialis</name>
    <name type="common">Mediterranean mussel</name>
    <dbReference type="NCBI Taxonomy" id="29158"/>
    <lineage>
        <taxon>Eukaryota</taxon>
        <taxon>Metazoa</taxon>
        <taxon>Spiralia</taxon>
        <taxon>Lophotrochozoa</taxon>
        <taxon>Mollusca</taxon>
        <taxon>Bivalvia</taxon>
        <taxon>Autobranchia</taxon>
        <taxon>Pteriomorphia</taxon>
        <taxon>Mytilida</taxon>
        <taxon>Mytiloidea</taxon>
        <taxon>Mytilidae</taxon>
        <taxon>Mytilinae</taxon>
        <taxon>Mytilus</taxon>
    </lineage>
</organism>
<evidence type="ECO:0000313" key="2">
    <source>
        <dbReference type="EMBL" id="VDI46356.1"/>
    </source>
</evidence>
<gene>
    <name evidence="2" type="ORF">MGAL_10B020525</name>
</gene>
<proteinExistence type="predicted"/>
<name>A0A8B6F8G6_MYTGA</name>
<dbReference type="Proteomes" id="UP000596742">
    <property type="component" value="Unassembled WGS sequence"/>
</dbReference>
<feature type="compositionally biased region" description="Polar residues" evidence="1">
    <location>
        <begin position="1"/>
        <end position="10"/>
    </location>
</feature>
<sequence length="155" mass="18189">MAVKSNITRENGNDDMDPWKSKKGQYNGKYLFKKPALMGVRLMIYLPQISMPHTKEDYDIERFWKLESLGIQGNDKLNTEKQNIKEFSSTSITYEDGKYVANFPWIEECHELPTNKMIARARTHRVVNRLNQEPNVFKIYGDIIKEQENVVSSKR</sequence>
<feature type="region of interest" description="Disordered" evidence="1">
    <location>
        <begin position="1"/>
        <end position="20"/>
    </location>
</feature>
<dbReference type="AlphaFoldDB" id="A0A8B6F8G6"/>